<proteinExistence type="predicted"/>
<dbReference type="EMBL" id="AP015042">
    <property type="protein sequence ID" value="BAT97152.1"/>
    <property type="molecule type" value="Genomic_DNA"/>
</dbReference>
<gene>
    <name evidence="1" type="primary">Vigan.09G051900</name>
    <name evidence="1" type="ORF">VIGAN_09051900</name>
</gene>
<evidence type="ECO:0000313" key="1">
    <source>
        <dbReference type="EMBL" id="BAT97152.1"/>
    </source>
</evidence>
<reference evidence="1 2" key="1">
    <citation type="journal article" date="2015" name="Sci. Rep.">
        <title>The power of single molecule real-time sequencing technology in the de novo assembly of a eukaryotic genome.</title>
        <authorList>
            <person name="Sakai H."/>
            <person name="Naito K."/>
            <person name="Ogiso-Tanaka E."/>
            <person name="Takahashi Y."/>
            <person name="Iseki K."/>
            <person name="Muto C."/>
            <person name="Satou K."/>
            <person name="Teruya K."/>
            <person name="Shiroma A."/>
            <person name="Shimoji M."/>
            <person name="Hirano T."/>
            <person name="Itoh T."/>
            <person name="Kaga A."/>
            <person name="Tomooka N."/>
        </authorList>
    </citation>
    <scope>NUCLEOTIDE SEQUENCE [LARGE SCALE GENOMIC DNA]</scope>
    <source>
        <strain evidence="2">cv. Shumari</strain>
    </source>
</reference>
<protein>
    <submittedName>
        <fullName evidence="1">Uncharacterized protein</fullName>
    </submittedName>
</protein>
<sequence>MLLTMQILQWVSKGKNDHQIGRSSNWKTMIRDKKGKGKNMITLRGTKGIEGRKLRSKNLKLFIFICGKDIPKACFYRNIYLHRKRNLNRRSFILNMKREEDFAIHVGNKVLPISDESFSKTTKTIKNYCFNAEAKDPSEGNGRKKPISRMKELLRRVASTKEDKIEEFYEHKVLQYRREGNVGAFAEEDRGSCESPKISFTWDVDSSSVLSLATLSQNVQTNISNSQIYIPRNNTCRKENWITTDSEFVVLEL</sequence>
<dbReference type="Proteomes" id="UP000291084">
    <property type="component" value="Chromosome 9"/>
</dbReference>
<organism evidence="1 2">
    <name type="scientific">Vigna angularis var. angularis</name>
    <dbReference type="NCBI Taxonomy" id="157739"/>
    <lineage>
        <taxon>Eukaryota</taxon>
        <taxon>Viridiplantae</taxon>
        <taxon>Streptophyta</taxon>
        <taxon>Embryophyta</taxon>
        <taxon>Tracheophyta</taxon>
        <taxon>Spermatophyta</taxon>
        <taxon>Magnoliopsida</taxon>
        <taxon>eudicotyledons</taxon>
        <taxon>Gunneridae</taxon>
        <taxon>Pentapetalae</taxon>
        <taxon>rosids</taxon>
        <taxon>fabids</taxon>
        <taxon>Fabales</taxon>
        <taxon>Fabaceae</taxon>
        <taxon>Papilionoideae</taxon>
        <taxon>50 kb inversion clade</taxon>
        <taxon>NPAAA clade</taxon>
        <taxon>indigoferoid/millettioid clade</taxon>
        <taxon>Phaseoleae</taxon>
        <taxon>Vigna</taxon>
    </lineage>
</organism>
<dbReference type="AlphaFoldDB" id="A0A0S3SWB3"/>
<dbReference type="PANTHER" id="PTHR36038">
    <property type="entry name" value="OS06G0102750 PROTEIN"/>
    <property type="match status" value="1"/>
</dbReference>
<keyword evidence="2" id="KW-1185">Reference proteome</keyword>
<accession>A0A0S3SWB3</accession>
<name>A0A0S3SWB3_PHAAN</name>
<dbReference type="PANTHER" id="PTHR36038:SF3">
    <property type="entry name" value="OVATE FAMILY PROTEIN"/>
    <property type="match status" value="1"/>
</dbReference>
<evidence type="ECO:0000313" key="2">
    <source>
        <dbReference type="Proteomes" id="UP000291084"/>
    </source>
</evidence>
<dbReference type="OrthoDB" id="1889663at2759"/>